<protein>
    <recommendedName>
        <fullName evidence="4">t-SNARE coiled-coil homology domain-containing protein</fullName>
    </recommendedName>
</protein>
<dbReference type="SUPFAM" id="SSF58038">
    <property type="entry name" value="SNARE fusion complex"/>
    <property type="match status" value="1"/>
</dbReference>
<dbReference type="EMBL" id="HBEW01002044">
    <property type="protein sequence ID" value="CAD8578355.1"/>
    <property type="molecule type" value="Transcribed_RNA"/>
</dbReference>
<dbReference type="Gene3D" id="1.20.5.110">
    <property type="match status" value="1"/>
</dbReference>
<accession>A0A7S0PJK3</accession>
<sequence>MSERASLLGNAGERERRKAALDGVERGDATSERLEQSARAAGESAETGEGILRKLQEQRDKILSARASAGHMERDMDRSERKMYQLGCEKCMQRWAFCVLVLLVLGGLSFFLYWKLQHQNDGDDDDESVSASGQEAVLGRRFIDERVARVGTLSKTTEGDAYRIVTSRHGDDNDENAYASVTKAAFHGAARRLLAHF</sequence>
<keyword evidence="2" id="KW-0472">Membrane</keyword>
<evidence type="ECO:0000313" key="3">
    <source>
        <dbReference type="EMBL" id="CAD8578355.1"/>
    </source>
</evidence>
<dbReference type="AlphaFoldDB" id="A0A7S0PJK3"/>
<keyword evidence="2" id="KW-1133">Transmembrane helix</keyword>
<reference evidence="3" key="1">
    <citation type="submission" date="2021-01" db="EMBL/GenBank/DDBJ databases">
        <authorList>
            <person name="Corre E."/>
            <person name="Pelletier E."/>
            <person name="Niang G."/>
            <person name="Scheremetjew M."/>
            <person name="Finn R."/>
            <person name="Kale V."/>
            <person name="Holt S."/>
            <person name="Cochrane G."/>
            <person name="Meng A."/>
            <person name="Brown T."/>
            <person name="Cohen L."/>
        </authorList>
    </citation>
    <scope>NUCLEOTIDE SEQUENCE</scope>
    <source>
        <strain evidence="3">Clade-D-RCC2572</strain>
    </source>
</reference>
<dbReference type="CDD" id="cd15862">
    <property type="entry name" value="SNARE_Vti1"/>
    <property type="match status" value="1"/>
</dbReference>
<gene>
    <name evidence="3" type="ORF">OMED0929_LOCUS1691</name>
</gene>
<proteinExistence type="predicted"/>
<name>A0A7S0PJK3_9CHLO</name>
<keyword evidence="2" id="KW-0812">Transmembrane</keyword>
<organism evidence="3">
    <name type="scientific">Ostreococcus mediterraneus</name>
    <dbReference type="NCBI Taxonomy" id="1486918"/>
    <lineage>
        <taxon>Eukaryota</taxon>
        <taxon>Viridiplantae</taxon>
        <taxon>Chlorophyta</taxon>
        <taxon>Mamiellophyceae</taxon>
        <taxon>Mamiellales</taxon>
        <taxon>Bathycoccaceae</taxon>
        <taxon>Ostreococcus</taxon>
    </lineage>
</organism>
<evidence type="ECO:0008006" key="4">
    <source>
        <dbReference type="Google" id="ProtNLM"/>
    </source>
</evidence>
<evidence type="ECO:0000256" key="1">
    <source>
        <dbReference type="SAM" id="MobiDB-lite"/>
    </source>
</evidence>
<feature type="compositionally biased region" description="Basic and acidic residues" evidence="1">
    <location>
        <begin position="12"/>
        <end position="36"/>
    </location>
</feature>
<evidence type="ECO:0000256" key="2">
    <source>
        <dbReference type="SAM" id="Phobius"/>
    </source>
</evidence>
<feature type="transmembrane region" description="Helical" evidence="2">
    <location>
        <begin position="95"/>
        <end position="114"/>
    </location>
</feature>
<feature type="region of interest" description="Disordered" evidence="1">
    <location>
        <begin position="1"/>
        <end position="51"/>
    </location>
</feature>